<name>A0ABT5B2Z2_9BACT</name>
<evidence type="ECO:0000256" key="2">
    <source>
        <dbReference type="SAM" id="SignalP"/>
    </source>
</evidence>
<organism evidence="3 4">
    <name type="scientific">Nannocystis radixulma</name>
    <dbReference type="NCBI Taxonomy" id="2995305"/>
    <lineage>
        <taxon>Bacteria</taxon>
        <taxon>Pseudomonadati</taxon>
        <taxon>Myxococcota</taxon>
        <taxon>Polyangia</taxon>
        <taxon>Nannocystales</taxon>
        <taxon>Nannocystaceae</taxon>
        <taxon>Nannocystis</taxon>
    </lineage>
</organism>
<keyword evidence="2" id="KW-0732">Signal</keyword>
<keyword evidence="4" id="KW-1185">Reference proteome</keyword>
<feature type="signal peptide" evidence="2">
    <location>
        <begin position="1"/>
        <end position="22"/>
    </location>
</feature>
<protein>
    <recommendedName>
        <fullName evidence="5">MYXO-CTERM domain-containing protein</fullName>
    </recommendedName>
</protein>
<comment type="caution">
    <text evidence="3">The sequence shown here is derived from an EMBL/GenBank/DDBJ whole genome shotgun (WGS) entry which is preliminary data.</text>
</comment>
<sequence>MRGRVRVALVFAGLTAPGAAWAGNGGHPRTPVVWPDGIACMTVVDRSQASTLQFDYTIPYEDTELTPDELPSSRRHQFVAFCRDESPQTPPPIWLSWADAEVWLDWAAQTMIEPAPIGDEDVLETNSVYKDCFVRITPDDARRPITFAEAMQPVVWDTAGLAAGAWRIDGYTWEPELNRWSRRPGVVHVVDGPDPATAPPAAALTNDDGAFVFPGDSYVLEGCARAMPGSTLTGYWAPVDTLEWQEFASQPLEGETIALPFTPALDAVAQSVALRVDVTDPMQRTYSAYPVSLLVVLEKNDTDTGGSCSDGGSFLMGGDSETCGDSGGSTESTGDSPTTGTDSDATSTDATSTGDEATTTPETEPGSTGCGCRSSGGGAGWAALGLVLLRRRRRAVR</sequence>
<proteinExistence type="predicted"/>
<evidence type="ECO:0008006" key="5">
    <source>
        <dbReference type="Google" id="ProtNLM"/>
    </source>
</evidence>
<dbReference type="RefSeq" id="WP_271997639.1">
    <property type="nucleotide sequence ID" value="NZ_JAQNDN010000004.1"/>
</dbReference>
<accession>A0ABT5B2Z2</accession>
<feature type="compositionally biased region" description="Low complexity" evidence="1">
    <location>
        <begin position="319"/>
        <end position="373"/>
    </location>
</feature>
<evidence type="ECO:0000256" key="1">
    <source>
        <dbReference type="SAM" id="MobiDB-lite"/>
    </source>
</evidence>
<feature type="region of interest" description="Disordered" evidence="1">
    <location>
        <begin position="319"/>
        <end position="374"/>
    </location>
</feature>
<gene>
    <name evidence="3" type="ORF">POL58_12045</name>
</gene>
<feature type="chain" id="PRO_5045957780" description="MYXO-CTERM domain-containing protein" evidence="2">
    <location>
        <begin position="23"/>
        <end position="397"/>
    </location>
</feature>
<dbReference type="Proteomes" id="UP001217838">
    <property type="component" value="Unassembled WGS sequence"/>
</dbReference>
<evidence type="ECO:0000313" key="4">
    <source>
        <dbReference type="Proteomes" id="UP001217838"/>
    </source>
</evidence>
<dbReference type="EMBL" id="JAQNDN010000004">
    <property type="protein sequence ID" value="MDC0668477.1"/>
    <property type="molecule type" value="Genomic_DNA"/>
</dbReference>
<evidence type="ECO:0000313" key="3">
    <source>
        <dbReference type="EMBL" id="MDC0668477.1"/>
    </source>
</evidence>
<reference evidence="3 4" key="1">
    <citation type="submission" date="2022-11" db="EMBL/GenBank/DDBJ databases">
        <title>Minimal conservation of predation-associated metabolite biosynthetic gene clusters underscores biosynthetic potential of Myxococcota including descriptions for ten novel species: Archangium lansinium sp. nov., Myxococcus landrumus sp. nov., Nannocystis bai.</title>
        <authorList>
            <person name="Ahearne A."/>
            <person name="Stevens C."/>
            <person name="Dowd S."/>
        </authorList>
    </citation>
    <scope>NUCLEOTIDE SEQUENCE [LARGE SCALE GENOMIC DNA]</scope>
    <source>
        <strain evidence="3 4">NCELM</strain>
    </source>
</reference>